<evidence type="ECO:0000313" key="1">
    <source>
        <dbReference type="EMBL" id="KAK6776574.1"/>
    </source>
</evidence>
<comment type="caution">
    <text evidence="1">The sequence shown here is derived from an EMBL/GenBank/DDBJ whole genome shotgun (WGS) entry which is preliminary data.</text>
</comment>
<dbReference type="EMBL" id="JBANQN010000011">
    <property type="protein sequence ID" value="KAK6776574.1"/>
    <property type="molecule type" value="Genomic_DNA"/>
</dbReference>
<gene>
    <name evidence="1" type="ORF">RDI58_027575</name>
</gene>
<accession>A0AAN8Y280</accession>
<evidence type="ECO:0000313" key="2">
    <source>
        <dbReference type="Proteomes" id="UP001371456"/>
    </source>
</evidence>
<proteinExistence type="predicted"/>
<reference evidence="1 2" key="1">
    <citation type="submission" date="2024-02" db="EMBL/GenBank/DDBJ databases">
        <title>de novo genome assembly of Solanum bulbocastanum strain 11H21.</title>
        <authorList>
            <person name="Hosaka A.J."/>
        </authorList>
    </citation>
    <scope>NUCLEOTIDE SEQUENCE [LARGE SCALE GENOMIC DNA]</scope>
    <source>
        <tissue evidence="1">Young leaves</tissue>
    </source>
</reference>
<name>A0AAN8Y280_SOLBU</name>
<dbReference type="AlphaFoldDB" id="A0AAN8Y280"/>
<keyword evidence="2" id="KW-1185">Reference proteome</keyword>
<organism evidence="1 2">
    <name type="scientific">Solanum bulbocastanum</name>
    <name type="common">Wild potato</name>
    <dbReference type="NCBI Taxonomy" id="147425"/>
    <lineage>
        <taxon>Eukaryota</taxon>
        <taxon>Viridiplantae</taxon>
        <taxon>Streptophyta</taxon>
        <taxon>Embryophyta</taxon>
        <taxon>Tracheophyta</taxon>
        <taxon>Spermatophyta</taxon>
        <taxon>Magnoliopsida</taxon>
        <taxon>eudicotyledons</taxon>
        <taxon>Gunneridae</taxon>
        <taxon>Pentapetalae</taxon>
        <taxon>asterids</taxon>
        <taxon>lamiids</taxon>
        <taxon>Solanales</taxon>
        <taxon>Solanaceae</taxon>
        <taxon>Solanoideae</taxon>
        <taxon>Solaneae</taxon>
        <taxon>Solanum</taxon>
    </lineage>
</organism>
<protein>
    <submittedName>
        <fullName evidence="1">Uncharacterized protein</fullName>
    </submittedName>
</protein>
<dbReference type="Proteomes" id="UP001371456">
    <property type="component" value="Unassembled WGS sequence"/>
</dbReference>
<sequence length="72" mass="8110">MPHRMSTWDCHVGLPERSFLLKDLGITFGMGEVHVKKGKIGKIVGIKHQEWSTAQQAILIVMSGHSFSLNFF</sequence>